<comment type="cofactor">
    <cofactor evidence="1">
        <name>FAD</name>
        <dbReference type="ChEBI" id="CHEBI:57692"/>
    </cofactor>
</comment>
<keyword evidence="5" id="KW-0560">Oxidoreductase</keyword>
<evidence type="ECO:0000313" key="9">
    <source>
        <dbReference type="Proteomes" id="UP000092993"/>
    </source>
</evidence>
<keyword evidence="4" id="KW-0274">FAD</keyword>
<keyword evidence="3" id="KW-0285">Flavoprotein</keyword>
<dbReference type="GO" id="GO:0071949">
    <property type="term" value="F:FAD binding"/>
    <property type="evidence" value="ECO:0007669"/>
    <property type="project" value="InterPro"/>
</dbReference>
<dbReference type="GO" id="GO:0005504">
    <property type="term" value="F:fatty acid binding"/>
    <property type="evidence" value="ECO:0007669"/>
    <property type="project" value="TreeGrafter"/>
</dbReference>
<dbReference type="InterPro" id="IPR055060">
    <property type="entry name" value="ACOX_C_alpha1"/>
</dbReference>
<dbReference type="GO" id="GO:0003997">
    <property type="term" value="F:acyl-CoA oxidase activity"/>
    <property type="evidence" value="ECO:0007669"/>
    <property type="project" value="InterPro"/>
</dbReference>
<dbReference type="SUPFAM" id="SSF47203">
    <property type="entry name" value="Acyl-CoA dehydrogenase C-terminal domain-like"/>
    <property type="match status" value="2"/>
</dbReference>
<feature type="domain" description="Acyl-CoA oxidase C-terminal" evidence="6">
    <location>
        <begin position="228"/>
        <end position="375"/>
    </location>
</feature>
<dbReference type="PANTHER" id="PTHR10909:SF250">
    <property type="entry name" value="PEROXISOMAL ACYL-COENZYME A OXIDASE 1"/>
    <property type="match status" value="1"/>
</dbReference>
<dbReference type="PANTHER" id="PTHR10909">
    <property type="entry name" value="ELECTRON TRANSPORT OXIDOREDUCTASE"/>
    <property type="match status" value="1"/>
</dbReference>
<evidence type="ECO:0000256" key="2">
    <source>
        <dbReference type="ARBA" id="ARBA00006288"/>
    </source>
</evidence>
<evidence type="ECO:0000256" key="5">
    <source>
        <dbReference type="ARBA" id="ARBA00023002"/>
    </source>
</evidence>
<keyword evidence="9" id="KW-1185">Reference proteome</keyword>
<dbReference type="GO" id="GO:0033540">
    <property type="term" value="P:fatty acid beta-oxidation using acyl-CoA oxidase"/>
    <property type="evidence" value="ECO:0007669"/>
    <property type="project" value="TreeGrafter"/>
</dbReference>
<dbReference type="GO" id="GO:0055088">
    <property type="term" value="P:lipid homeostasis"/>
    <property type="evidence" value="ECO:0007669"/>
    <property type="project" value="TreeGrafter"/>
</dbReference>
<dbReference type="OrthoDB" id="538336at2759"/>
<dbReference type="InterPro" id="IPR002655">
    <property type="entry name" value="Acyl-CoA_oxidase_C"/>
</dbReference>
<dbReference type="InterPro" id="IPR036250">
    <property type="entry name" value="AcylCo_DH-like_C"/>
</dbReference>
<dbReference type="OMA" id="AVNCATR"/>
<protein>
    <submittedName>
        <fullName evidence="8">Peroxisomal acyl-coenzyme A oxidase 1</fullName>
    </submittedName>
</protein>
<reference evidence="8 9" key="1">
    <citation type="submission" date="2016-03" db="EMBL/GenBank/DDBJ databases">
        <title>Whole genome sequencing of Grifola frondosa 9006-11.</title>
        <authorList>
            <person name="Min B."/>
            <person name="Park H."/>
            <person name="Kim J.-G."/>
            <person name="Cho H."/>
            <person name="Oh Y.-L."/>
            <person name="Kong W.-S."/>
            <person name="Choi I.-G."/>
        </authorList>
    </citation>
    <scope>NUCLEOTIDE SEQUENCE [LARGE SCALE GENOMIC DNA]</scope>
    <source>
        <strain evidence="8 9">9006-11</strain>
    </source>
</reference>
<evidence type="ECO:0000256" key="4">
    <source>
        <dbReference type="ARBA" id="ARBA00022827"/>
    </source>
</evidence>
<dbReference type="Pfam" id="PF01756">
    <property type="entry name" value="ACOX"/>
    <property type="match status" value="1"/>
</dbReference>
<dbReference type="STRING" id="5627.A0A1C7MCX8"/>
<organism evidence="8 9">
    <name type="scientific">Grifola frondosa</name>
    <name type="common">Maitake</name>
    <name type="synonym">Polyporus frondosus</name>
    <dbReference type="NCBI Taxonomy" id="5627"/>
    <lineage>
        <taxon>Eukaryota</taxon>
        <taxon>Fungi</taxon>
        <taxon>Dikarya</taxon>
        <taxon>Basidiomycota</taxon>
        <taxon>Agaricomycotina</taxon>
        <taxon>Agaricomycetes</taxon>
        <taxon>Polyporales</taxon>
        <taxon>Grifolaceae</taxon>
        <taxon>Grifola</taxon>
    </lineage>
</organism>
<evidence type="ECO:0000256" key="3">
    <source>
        <dbReference type="ARBA" id="ARBA00022630"/>
    </source>
</evidence>
<evidence type="ECO:0000259" key="7">
    <source>
        <dbReference type="Pfam" id="PF22924"/>
    </source>
</evidence>
<gene>
    <name evidence="8" type="primary">ACX1_0</name>
    <name evidence="8" type="ORF">A0H81_05574</name>
</gene>
<dbReference type="Proteomes" id="UP000092993">
    <property type="component" value="Unassembled WGS sequence"/>
</dbReference>
<evidence type="ECO:0000256" key="1">
    <source>
        <dbReference type="ARBA" id="ARBA00001974"/>
    </source>
</evidence>
<proteinExistence type="inferred from homology"/>
<sequence>MVSSGGWTIAKAATIAIRYATVRRQGNKDADDLERQVITYPSVYHRLLPILADAFVFILLGRSLSNAFATMSSRLAAGDTSLLAEMHATTSGLKVLVSTTGIQDLETARRSMGGHGYSEFAGIGRMYADYLPSATYEGDNFVLDQQVVRAALKSYRHLLSLSSQSSSVLTPSTRYLRFVTAEESPSMADAPSWEDPHTAVLLLERRAAFMVKERATNDGDPDASVDQRVSKAVTEAFVAAQIDDILKPLLGRLADREASVVGKLLKLYLLMTVERALTDILSFDLIPGPTSPTLLHPRDSTRSVRMAIKQLCLELLPEAIGLIDAFGFTDWELDSALGVFDGDIYQTLWNKAQTEPLNHLQVPDGYEEYIKPMLERGQRLAARTKL</sequence>
<dbReference type="Pfam" id="PF22924">
    <property type="entry name" value="ACOX_C_alpha1"/>
    <property type="match status" value="1"/>
</dbReference>
<dbReference type="EMBL" id="LUGG01000005">
    <property type="protein sequence ID" value="OBZ74783.1"/>
    <property type="molecule type" value="Genomic_DNA"/>
</dbReference>
<evidence type="ECO:0000313" key="8">
    <source>
        <dbReference type="EMBL" id="OBZ74783.1"/>
    </source>
</evidence>
<dbReference type="GO" id="GO:0005777">
    <property type="term" value="C:peroxisome"/>
    <property type="evidence" value="ECO:0007669"/>
    <property type="project" value="InterPro"/>
</dbReference>
<dbReference type="AlphaFoldDB" id="A0A1C7MCX8"/>
<evidence type="ECO:0000259" key="6">
    <source>
        <dbReference type="Pfam" id="PF01756"/>
    </source>
</evidence>
<accession>A0A1C7MCX8</accession>
<comment type="similarity">
    <text evidence="2">Belongs to the acyl-CoA oxidase family.</text>
</comment>
<dbReference type="InterPro" id="IPR012258">
    <property type="entry name" value="Acyl-CoA_oxidase"/>
</dbReference>
<dbReference type="Gene3D" id="1.20.140.10">
    <property type="entry name" value="Butyryl-CoA Dehydrogenase, subunit A, domain 3"/>
    <property type="match status" value="2"/>
</dbReference>
<feature type="domain" description="Acyl-CoA oxidase C-alpha1" evidence="7">
    <location>
        <begin position="1"/>
        <end position="151"/>
    </location>
</feature>
<name>A0A1C7MCX8_GRIFR</name>
<comment type="caution">
    <text evidence="8">The sequence shown here is derived from an EMBL/GenBank/DDBJ whole genome shotgun (WGS) entry which is preliminary data.</text>
</comment>